<evidence type="ECO:0000256" key="5">
    <source>
        <dbReference type="ARBA" id="ARBA00023134"/>
    </source>
</evidence>
<evidence type="ECO:0000259" key="7">
    <source>
        <dbReference type="PROSITE" id="PS51722"/>
    </source>
</evidence>
<dbReference type="Pfam" id="PF00679">
    <property type="entry name" value="EFG_C"/>
    <property type="match status" value="1"/>
</dbReference>
<gene>
    <name evidence="8" type="ORF">CVT23_16550</name>
</gene>
<evidence type="ECO:0000256" key="4">
    <source>
        <dbReference type="ARBA" id="ARBA00022917"/>
    </source>
</evidence>
<dbReference type="EMBL" id="PHIG01000043">
    <property type="protein sequence ID" value="PJK28565.1"/>
    <property type="molecule type" value="Genomic_DNA"/>
</dbReference>
<reference evidence="8 9" key="1">
    <citation type="submission" date="2017-11" db="EMBL/GenBank/DDBJ databases">
        <title>Draft genome sequence of Rhizobiales bacterium SY3-13.</title>
        <authorList>
            <person name="Sun C."/>
        </authorList>
    </citation>
    <scope>NUCLEOTIDE SEQUENCE [LARGE SCALE GENOMIC DNA]</scope>
    <source>
        <strain evidence="8 9">SY3-13</strain>
    </source>
</reference>
<dbReference type="InterPro" id="IPR035649">
    <property type="entry name" value="EFG_V"/>
</dbReference>
<dbReference type="InterPro" id="IPR041095">
    <property type="entry name" value="EFG_II"/>
</dbReference>
<dbReference type="Pfam" id="PF14492">
    <property type="entry name" value="EFG_III"/>
    <property type="match status" value="1"/>
</dbReference>
<dbReference type="PRINTS" id="PR00315">
    <property type="entry name" value="ELONGATNFCT"/>
</dbReference>
<dbReference type="GO" id="GO:0032790">
    <property type="term" value="P:ribosome disassembly"/>
    <property type="evidence" value="ECO:0007669"/>
    <property type="project" value="TreeGrafter"/>
</dbReference>
<dbReference type="Gene3D" id="2.40.30.10">
    <property type="entry name" value="Translation factors"/>
    <property type="match status" value="1"/>
</dbReference>
<keyword evidence="4" id="KW-0648">Protein biosynthesis</keyword>
<keyword evidence="2" id="KW-0547">Nucleotide-binding</keyword>
<dbReference type="GO" id="GO:0003746">
    <property type="term" value="F:translation elongation factor activity"/>
    <property type="evidence" value="ECO:0007669"/>
    <property type="project" value="UniProtKB-KW"/>
</dbReference>
<evidence type="ECO:0000256" key="2">
    <source>
        <dbReference type="ARBA" id="ARBA00022741"/>
    </source>
</evidence>
<sequence length="673" mass="72346">MSGGRAEGPRNIAIVGPYLSGKTSLLESILFATGAVDRKGGVNQGNTVGDGSAEAREKQMSVEVNAATTVYLGDEFTFLDCPGSIEFIQEAANALVGVDAAVLVCEADPAKATALQPWLKLLDELDLPRFIFVNKVDRASGDVQTVTEALQAVSQKPLILRQLPIVKDEIITGYVDLVQGRTYVYRESGPSELIEAEGDVADALGEARFAMLEQLADFDDHLMEELLEDIEPEKAEIFRDLTDNMQAGNIVSVLIGAAERESGVRRLLKALRHEVPGHGTAAARAGVDPASKETVAQVLKTYHTQHGGKLSLVRLWSGSIAEGDVLNGDRVGSLGQLMGQQFNKLDRATAGQVATLGRMEGIVTGDVLTGGGEAPELRRAPRFAPVFALALNVENRNDEVKLSGALAKLMEEDPSLSVEQNESTRQMLLWGQGDQHLKVAVARLKSKYGVSVETEKPKVPYKEAIRKGVTQHARHKKQSGGHGQFGDVTVEIKPLPRGSGFQFGDSITGGVVPKQYIPAVEAGVREYLSHGPLGFEVVDLAVTLTDGKYHAVDSSEQAFKTAGRMAMAEGLPQCDPVLLEPILQVQVMVPNEHTASVNNLISGRRGQILGFDAREGWPGWDRVSAYLPQAEVGDLIVELRSLTQGVGTFTFEFDRLQEVTGRAAEQAMANAAA</sequence>
<comment type="function">
    <text evidence="6">Catalyzes the GTP-dependent ribosomal translocation step during translation elongation. During this step, the ribosome changes from the pre-translocational (PRE) to the post-translocational (POST) state as the newly formed A-site-bound peptidyl-tRNA and P-site-bound deacylated tRNA move to the P and E sites, respectively. Catalyzes the coordinated movement of the two tRNA molecules, the mRNA and conformational changes in the ribosome.</text>
</comment>
<dbReference type="Gene3D" id="3.30.70.240">
    <property type="match status" value="1"/>
</dbReference>
<feature type="domain" description="Tr-type G" evidence="7">
    <location>
        <begin position="7"/>
        <end position="282"/>
    </location>
</feature>
<keyword evidence="9" id="KW-1185">Reference proteome</keyword>
<accession>A0A2M9FYM6</accession>
<dbReference type="GO" id="GO:0097216">
    <property type="term" value="F:guanosine tetraphosphate binding"/>
    <property type="evidence" value="ECO:0007669"/>
    <property type="project" value="UniProtKB-ARBA"/>
</dbReference>
<dbReference type="GO" id="GO:0003924">
    <property type="term" value="F:GTPase activity"/>
    <property type="evidence" value="ECO:0007669"/>
    <property type="project" value="InterPro"/>
</dbReference>
<dbReference type="CDD" id="cd03713">
    <property type="entry name" value="EFG_mtEFG_C"/>
    <property type="match status" value="1"/>
</dbReference>
<dbReference type="PROSITE" id="PS51722">
    <property type="entry name" value="G_TR_2"/>
    <property type="match status" value="1"/>
</dbReference>
<keyword evidence="5" id="KW-0342">GTP-binding</keyword>
<dbReference type="SMART" id="SM00889">
    <property type="entry name" value="EFG_IV"/>
    <property type="match status" value="1"/>
</dbReference>
<dbReference type="Pfam" id="PF00009">
    <property type="entry name" value="GTP_EFTU"/>
    <property type="match status" value="1"/>
</dbReference>
<dbReference type="Gene3D" id="3.30.70.870">
    <property type="entry name" value="Elongation Factor G (Translational Gtpase), domain 3"/>
    <property type="match status" value="1"/>
</dbReference>
<dbReference type="InterPro" id="IPR047872">
    <property type="entry name" value="EFG_IV"/>
</dbReference>
<dbReference type="Pfam" id="PF22042">
    <property type="entry name" value="EF-G_D2"/>
    <property type="match status" value="1"/>
</dbReference>
<dbReference type="SUPFAM" id="SSF50447">
    <property type="entry name" value="Translation proteins"/>
    <property type="match status" value="1"/>
</dbReference>
<dbReference type="NCBIfam" id="NF009381">
    <property type="entry name" value="PRK12740.1-5"/>
    <property type="match status" value="1"/>
</dbReference>
<evidence type="ECO:0000313" key="8">
    <source>
        <dbReference type="EMBL" id="PJK28565.1"/>
    </source>
</evidence>
<dbReference type="Gene3D" id="3.40.50.300">
    <property type="entry name" value="P-loop containing nucleotide triphosphate hydrolases"/>
    <property type="match status" value="1"/>
</dbReference>
<dbReference type="Gene3D" id="3.30.230.10">
    <property type="match status" value="1"/>
</dbReference>
<dbReference type="RefSeq" id="WP_109796044.1">
    <property type="nucleotide sequence ID" value="NZ_PHIG01000043.1"/>
</dbReference>
<dbReference type="InterPro" id="IPR053905">
    <property type="entry name" value="EF-G-like_DII"/>
</dbReference>
<keyword evidence="3 8" id="KW-0251">Elongation factor</keyword>
<dbReference type="PANTHER" id="PTHR43261">
    <property type="entry name" value="TRANSLATION ELONGATION FACTOR G-RELATED"/>
    <property type="match status" value="1"/>
</dbReference>
<dbReference type="InterPro" id="IPR020568">
    <property type="entry name" value="Ribosomal_Su5_D2-typ_SF"/>
</dbReference>
<dbReference type="GO" id="GO:0005525">
    <property type="term" value="F:GTP binding"/>
    <property type="evidence" value="ECO:0007669"/>
    <property type="project" value="UniProtKB-KW"/>
</dbReference>
<dbReference type="NCBIfam" id="NF009891">
    <property type="entry name" value="PRK13351.1-1"/>
    <property type="match status" value="1"/>
</dbReference>
<dbReference type="CDD" id="cd01342">
    <property type="entry name" value="Translation_Factor_II_like"/>
    <property type="match status" value="1"/>
</dbReference>
<dbReference type="InterPro" id="IPR000795">
    <property type="entry name" value="T_Tr_GTP-bd_dom"/>
</dbReference>
<dbReference type="SUPFAM" id="SSF52540">
    <property type="entry name" value="P-loop containing nucleoside triphosphate hydrolases"/>
    <property type="match status" value="1"/>
</dbReference>
<dbReference type="CDD" id="cd16262">
    <property type="entry name" value="EFG_III"/>
    <property type="match status" value="1"/>
</dbReference>
<dbReference type="PANTHER" id="PTHR43261:SF7">
    <property type="entry name" value="ELONGATION FACTOR G-LIKE PROTEIN"/>
    <property type="match status" value="1"/>
</dbReference>
<dbReference type="Pfam" id="PF03764">
    <property type="entry name" value="EFG_IV"/>
    <property type="match status" value="1"/>
</dbReference>
<dbReference type="SUPFAM" id="SSF54211">
    <property type="entry name" value="Ribosomal protein S5 domain 2-like"/>
    <property type="match status" value="1"/>
</dbReference>
<comment type="caution">
    <text evidence="8">The sequence shown here is derived from an EMBL/GenBank/DDBJ whole genome shotgun (WGS) entry which is preliminary data.</text>
</comment>
<dbReference type="FunFam" id="3.30.230.10:FF:000003">
    <property type="entry name" value="Elongation factor G"/>
    <property type="match status" value="1"/>
</dbReference>
<evidence type="ECO:0000256" key="1">
    <source>
        <dbReference type="ARBA" id="ARBA00017872"/>
    </source>
</evidence>
<evidence type="ECO:0000256" key="3">
    <source>
        <dbReference type="ARBA" id="ARBA00022768"/>
    </source>
</evidence>
<dbReference type="OrthoDB" id="9802948at2"/>
<dbReference type="InterPro" id="IPR027417">
    <property type="entry name" value="P-loop_NTPase"/>
</dbReference>
<dbReference type="InterPro" id="IPR035647">
    <property type="entry name" value="EFG_III/V"/>
</dbReference>
<dbReference type="Proteomes" id="UP000229498">
    <property type="component" value="Unassembled WGS sequence"/>
</dbReference>
<dbReference type="InterPro" id="IPR000640">
    <property type="entry name" value="EFG_V-like"/>
</dbReference>
<dbReference type="InterPro" id="IPR009022">
    <property type="entry name" value="EFG_III"/>
</dbReference>
<dbReference type="FunFam" id="3.30.70.240:FF:000001">
    <property type="entry name" value="Elongation factor G"/>
    <property type="match status" value="1"/>
</dbReference>
<dbReference type="CDD" id="cd04170">
    <property type="entry name" value="EF-G_bact"/>
    <property type="match status" value="1"/>
</dbReference>
<evidence type="ECO:0000313" key="9">
    <source>
        <dbReference type="Proteomes" id="UP000229498"/>
    </source>
</evidence>
<dbReference type="InterPro" id="IPR005517">
    <property type="entry name" value="Transl_elong_EFG/EF2_IV"/>
</dbReference>
<organism evidence="8 9">
    <name type="scientific">Minwuia thermotolerans</name>
    <dbReference type="NCBI Taxonomy" id="2056226"/>
    <lineage>
        <taxon>Bacteria</taxon>
        <taxon>Pseudomonadati</taxon>
        <taxon>Pseudomonadota</taxon>
        <taxon>Alphaproteobacteria</taxon>
        <taxon>Minwuiales</taxon>
        <taxon>Minwuiaceae</taxon>
        <taxon>Minwuia</taxon>
    </lineage>
</organism>
<dbReference type="AlphaFoldDB" id="A0A2M9FYM6"/>
<dbReference type="InterPro" id="IPR009000">
    <property type="entry name" value="Transl_B-barrel_sf"/>
</dbReference>
<dbReference type="InterPro" id="IPR014721">
    <property type="entry name" value="Ribsml_uS5_D2-typ_fold_subgr"/>
</dbReference>
<dbReference type="CDD" id="cd01434">
    <property type="entry name" value="EFG_mtEFG1_IV"/>
    <property type="match status" value="1"/>
</dbReference>
<dbReference type="NCBIfam" id="NF009379">
    <property type="entry name" value="PRK12740.1-3"/>
    <property type="match status" value="1"/>
</dbReference>
<dbReference type="SUPFAM" id="SSF54980">
    <property type="entry name" value="EF-G C-terminal domain-like"/>
    <property type="match status" value="2"/>
</dbReference>
<name>A0A2M9FYM6_9PROT</name>
<proteinExistence type="predicted"/>
<evidence type="ECO:0000256" key="6">
    <source>
        <dbReference type="ARBA" id="ARBA00024731"/>
    </source>
</evidence>
<protein>
    <recommendedName>
        <fullName evidence="1">Elongation factor G</fullName>
    </recommendedName>
</protein>
<dbReference type="SMART" id="SM00838">
    <property type="entry name" value="EFG_C"/>
    <property type="match status" value="1"/>
</dbReference>